<gene>
    <name evidence="2" type="ORF">NCTC13532_04026</name>
</gene>
<keyword evidence="1" id="KW-0472">Membrane</keyword>
<reference evidence="2 3" key="1">
    <citation type="submission" date="2018-06" db="EMBL/GenBank/DDBJ databases">
        <authorList>
            <consortium name="Pathogen Informatics"/>
            <person name="Doyle S."/>
        </authorList>
    </citation>
    <scope>NUCLEOTIDE SEQUENCE [LARGE SCALE GENOMIC DNA]</scope>
    <source>
        <strain evidence="2 3">NCTC13532</strain>
    </source>
</reference>
<feature type="transmembrane region" description="Helical" evidence="1">
    <location>
        <begin position="242"/>
        <end position="259"/>
    </location>
</feature>
<keyword evidence="1" id="KW-0812">Transmembrane</keyword>
<feature type="transmembrane region" description="Helical" evidence="1">
    <location>
        <begin position="193"/>
        <end position="211"/>
    </location>
</feature>
<keyword evidence="1" id="KW-1133">Transmembrane helix</keyword>
<sequence>MENLYYISILLLIVTSLKSLVSIFRLVMKGKISGYLFVILVFIVFYVVPTLIDAFFDVQFADVYPEIQKALDNDNINLFYNIYISLILFFLTKYAKKESIGNNGLTFLRTTGDNLYKIYNKYKILSWALFLFPICVIVITGDFNYYSTYLDRYKVINVPESHIIINKLALIGVIIGAFILTSLFYQKSKKNKFSIHLQLLVFLLLIFYFWIHGKRSIVITFLSTFLALMMMTRAIPIKRLMNIALVLIFGFIGFMGLYGKGTEGSLDVVYKKLRIDFGRDYGVKFVMYNDLVLERHVVPSKFSSFIFTTTFFIPRDIWQDKPHPYAVYFTNSAFGNFGDNHFYGWGLTTSIISESISNIGFLGLFIGPYIIFLILKKERISTNPPFKLLSILVAILLLLLQIIAFMPIFLLYLYFLFKENKRRKIKYL</sequence>
<feature type="transmembrane region" description="Helical" evidence="1">
    <location>
        <begin position="6"/>
        <end position="27"/>
    </location>
</feature>
<organism evidence="2 3">
    <name type="scientific">Chryseobacterium indoltheticum</name>
    <dbReference type="NCBI Taxonomy" id="254"/>
    <lineage>
        <taxon>Bacteria</taxon>
        <taxon>Pseudomonadati</taxon>
        <taxon>Bacteroidota</taxon>
        <taxon>Flavobacteriia</taxon>
        <taxon>Flavobacteriales</taxon>
        <taxon>Weeksellaceae</taxon>
        <taxon>Chryseobacterium group</taxon>
        <taxon>Chryseobacterium</taxon>
    </lineage>
</organism>
<evidence type="ECO:0000256" key="1">
    <source>
        <dbReference type="SAM" id="Phobius"/>
    </source>
</evidence>
<feature type="transmembrane region" description="Helical" evidence="1">
    <location>
        <begin position="76"/>
        <end position="95"/>
    </location>
</feature>
<feature type="transmembrane region" description="Helical" evidence="1">
    <location>
        <begin position="124"/>
        <end position="143"/>
    </location>
</feature>
<dbReference type="EMBL" id="UFVR01000004">
    <property type="protein sequence ID" value="SUX48409.1"/>
    <property type="molecule type" value="Genomic_DNA"/>
</dbReference>
<evidence type="ECO:0000313" key="3">
    <source>
        <dbReference type="Proteomes" id="UP000254282"/>
    </source>
</evidence>
<evidence type="ECO:0008006" key="4">
    <source>
        <dbReference type="Google" id="ProtNLM"/>
    </source>
</evidence>
<feature type="transmembrane region" description="Helical" evidence="1">
    <location>
        <begin position="355"/>
        <end position="376"/>
    </location>
</feature>
<protein>
    <recommendedName>
        <fullName evidence="4">Oligosaccharide repeat unit polymerase</fullName>
    </recommendedName>
</protein>
<name>A0A381FPD0_9FLAO</name>
<accession>A0A381FPD0</accession>
<dbReference type="AlphaFoldDB" id="A0A381FPD0"/>
<proteinExistence type="predicted"/>
<feature type="transmembrane region" description="Helical" evidence="1">
    <location>
        <begin position="388"/>
        <end position="415"/>
    </location>
</feature>
<feature type="transmembrane region" description="Helical" evidence="1">
    <location>
        <begin position="34"/>
        <end position="56"/>
    </location>
</feature>
<feature type="transmembrane region" description="Helical" evidence="1">
    <location>
        <begin position="217"/>
        <end position="235"/>
    </location>
</feature>
<dbReference type="Proteomes" id="UP000254282">
    <property type="component" value="Unassembled WGS sequence"/>
</dbReference>
<feature type="transmembrane region" description="Helical" evidence="1">
    <location>
        <begin position="163"/>
        <end position="186"/>
    </location>
</feature>
<evidence type="ECO:0000313" key="2">
    <source>
        <dbReference type="EMBL" id="SUX48409.1"/>
    </source>
</evidence>